<organism evidence="8">
    <name type="scientific">Dictyomenia sonderi</name>
    <dbReference type="NCBI Taxonomy" id="2007178"/>
    <lineage>
        <taxon>Eukaryota</taxon>
        <taxon>Rhodophyta</taxon>
        <taxon>Florideophyceae</taxon>
        <taxon>Rhodymeniophycidae</taxon>
        <taxon>Ceramiales</taxon>
        <taxon>Rhodomelaceae</taxon>
        <taxon>Pterosiphonieae</taxon>
        <taxon>Dictyomenia</taxon>
    </lineage>
</organism>
<dbReference type="InterPro" id="IPR020070">
    <property type="entry name" value="Ribosomal_bL9_N"/>
</dbReference>
<evidence type="ECO:0000256" key="6">
    <source>
        <dbReference type="HAMAP-Rule" id="MF_00503"/>
    </source>
</evidence>
<comment type="subcellular location">
    <subcellularLocation>
        <location evidence="6">Plastid</location>
        <location evidence="6">Chloroplast</location>
    </subcellularLocation>
</comment>
<dbReference type="GO" id="GO:0006412">
    <property type="term" value="P:translation"/>
    <property type="evidence" value="ECO:0007669"/>
    <property type="project" value="UniProtKB-UniRule"/>
</dbReference>
<dbReference type="InterPro" id="IPR036935">
    <property type="entry name" value="Ribosomal_bL9_N_sf"/>
</dbReference>
<keyword evidence="8" id="KW-0934">Plastid</keyword>
<dbReference type="GO" id="GO:1990904">
    <property type="term" value="C:ribonucleoprotein complex"/>
    <property type="evidence" value="ECO:0007669"/>
    <property type="project" value="UniProtKB-KW"/>
</dbReference>
<protein>
    <recommendedName>
        <fullName evidence="6">Large ribosomal subunit protein bL9c</fullName>
    </recommendedName>
</protein>
<keyword evidence="2 6" id="KW-0699">rRNA-binding</keyword>
<evidence type="ECO:0000259" key="7">
    <source>
        <dbReference type="PROSITE" id="PS00651"/>
    </source>
</evidence>
<comment type="function">
    <text evidence="6">Binds to the 23S rRNA.</text>
</comment>
<dbReference type="InterPro" id="IPR020594">
    <property type="entry name" value="Ribosomal_bL9_bac/chp"/>
</dbReference>
<keyword evidence="5 6" id="KW-0687">Ribonucleoprotein</keyword>
<dbReference type="Gene3D" id="3.10.430.100">
    <property type="entry name" value="Ribosomal protein L9, C-terminal domain"/>
    <property type="match status" value="1"/>
</dbReference>
<dbReference type="InterPro" id="IPR009027">
    <property type="entry name" value="Ribosomal_bL9/RNase_H1_N"/>
</dbReference>
<accession>A0A1Z1MTC3</accession>
<dbReference type="EMBL" id="MF101455">
    <property type="protein sequence ID" value="ARW69196.1"/>
    <property type="molecule type" value="Genomic_DNA"/>
</dbReference>
<evidence type="ECO:0000256" key="1">
    <source>
        <dbReference type="ARBA" id="ARBA00010605"/>
    </source>
</evidence>
<dbReference type="GO" id="GO:0009507">
    <property type="term" value="C:chloroplast"/>
    <property type="evidence" value="ECO:0007669"/>
    <property type="project" value="UniProtKB-SubCell"/>
</dbReference>
<dbReference type="HAMAP" id="MF_00503">
    <property type="entry name" value="Ribosomal_bL9"/>
    <property type="match status" value="1"/>
</dbReference>
<dbReference type="GeneID" id="33349378"/>
<evidence type="ECO:0000256" key="4">
    <source>
        <dbReference type="ARBA" id="ARBA00022980"/>
    </source>
</evidence>
<sequence>MKKKINVILIKDNLKQGKKGSSINVARGYAFNYLIPSQIAEIATSEKIKHLQMFENIKIKQKETNQIATQLLQNNLEKIKKISVYKKKGENNLIFGSITEKDIAKWIKKYTNLSINKIQLKIVEAKSIGVRNIEIKMNTKVNISIPINIIPTNI</sequence>
<feature type="domain" description="Ribosomal protein L9" evidence="7">
    <location>
        <begin position="17"/>
        <end position="44"/>
    </location>
</feature>
<dbReference type="SUPFAM" id="SSF55653">
    <property type="entry name" value="Ribosomal protein L9 C-domain"/>
    <property type="match status" value="1"/>
</dbReference>
<dbReference type="AlphaFoldDB" id="A0A1Z1MTC3"/>
<name>A0A1Z1MTC3_9FLOR</name>
<dbReference type="PROSITE" id="PS00651">
    <property type="entry name" value="RIBOSOMAL_L9"/>
    <property type="match status" value="1"/>
</dbReference>
<keyword evidence="8" id="KW-0150">Chloroplast</keyword>
<evidence type="ECO:0000256" key="5">
    <source>
        <dbReference type="ARBA" id="ARBA00023274"/>
    </source>
</evidence>
<gene>
    <name evidence="6 8" type="primary">rpl9</name>
</gene>
<dbReference type="InterPro" id="IPR000244">
    <property type="entry name" value="Ribosomal_bL9"/>
</dbReference>
<dbReference type="Pfam" id="PF01281">
    <property type="entry name" value="Ribosomal_L9_N"/>
    <property type="match status" value="1"/>
</dbReference>
<proteinExistence type="inferred from homology"/>
<dbReference type="Gene3D" id="3.40.5.10">
    <property type="entry name" value="Ribosomal protein L9, N-terminal domain"/>
    <property type="match status" value="1"/>
</dbReference>
<keyword evidence="4 6" id="KW-0689">Ribosomal protein</keyword>
<dbReference type="RefSeq" id="YP_009399590.1">
    <property type="nucleotide sequence ID" value="NC_035297.1"/>
</dbReference>
<dbReference type="GO" id="GO:0005840">
    <property type="term" value="C:ribosome"/>
    <property type="evidence" value="ECO:0007669"/>
    <property type="project" value="UniProtKB-KW"/>
</dbReference>
<evidence type="ECO:0000313" key="8">
    <source>
        <dbReference type="EMBL" id="ARW69196.1"/>
    </source>
</evidence>
<geneLocation type="chloroplast" evidence="8"/>
<dbReference type="GO" id="GO:0003735">
    <property type="term" value="F:structural constituent of ribosome"/>
    <property type="evidence" value="ECO:0007669"/>
    <property type="project" value="InterPro"/>
</dbReference>
<keyword evidence="3 6" id="KW-0694">RNA-binding</keyword>
<dbReference type="InterPro" id="IPR036791">
    <property type="entry name" value="Ribosomal_bL9_C_sf"/>
</dbReference>
<dbReference type="NCBIfam" id="TIGR00158">
    <property type="entry name" value="L9"/>
    <property type="match status" value="1"/>
</dbReference>
<dbReference type="GO" id="GO:0019843">
    <property type="term" value="F:rRNA binding"/>
    <property type="evidence" value="ECO:0007669"/>
    <property type="project" value="UniProtKB-UniRule"/>
</dbReference>
<dbReference type="PANTHER" id="PTHR21368">
    <property type="entry name" value="50S RIBOSOMAL PROTEIN L9"/>
    <property type="match status" value="1"/>
</dbReference>
<evidence type="ECO:0000256" key="2">
    <source>
        <dbReference type="ARBA" id="ARBA00022730"/>
    </source>
</evidence>
<dbReference type="SUPFAM" id="SSF55658">
    <property type="entry name" value="L9 N-domain-like"/>
    <property type="match status" value="1"/>
</dbReference>
<dbReference type="Pfam" id="PF03948">
    <property type="entry name" value="Ribosomal_L9_C"/>
    <property type="match status" value="1"/>
</dbReference>
<dbReference type="InterPro" id="IPR020069">
    <property type="entry name" value="Ribosomal_bL9_C"/>
</dbReference>
<comment type="similarity">
    <text evidence="1 6">Belongs to the bacterial ribosomal protein bL9 family.</text>
</comment>
<evidence type="ECO:0000256" key="3">
    <source>
        <dbReference type="ARBA" id="ARBA00022884"/>
    </source>
</evidence>
<reference evidence="8" key="1">
    <citation type="journal article" date="2017" name="J. Phycol.">
        <title>Analysis of chloroplast genomes and a supermatrix inform reclassification of the Rhodomelaceae (Rhodophyta).</title>
        <authorList>
            <person name="Diaz-Tapia P."/>
            <person name="Maggs C.A."/>
            <person name="West J.A."/>
            <person name="Verbruggen H."/>
        </authorList>
    </citation>
    <scope>NUCLEOTIDE SEQUENCE</scope>
    <source>
        <strain evidence="8">PD1725</strain>
    </source>
</reference>